<dbReference type="EMBL" id="JBHTJR010000004">
    <property type="protein sequence ID" value="MFD0991634.1"/>
    <property type="molecule type" value="Genomic_DNA"/>
</dbReference>
<dbReference type="RefSeq" id="WP_386104127.1">
    <property type="nucleotide sequence ID" value="NZ_JBHTJR010000004.1"/>
</dbReference>
<protein>
    <recommendedName>
        <fullName evidence="3">Lipoprotein</fullName>
    </recommendedName>
</protein>
<gene>
    <name evidence="1" type="ORF">ACFQ1U_00305</name>
</gene>
<comment type="caution">
    <text evidence="1">The sequence shown here is derived from an EMBL/GenBank/DDBJ whole genome shotgun (WGS) entry which is preliminary data.</text>
</comment>
<evidence type="ECO:0000313" key="1">
    <source>
        <dbReference type="EMBL" id="MFD0991634.1"/>
    </source>
</evidence>
<reference evidence="2" key="1">
    <citation type="journal article" date="2019" name="Int. J. Syst. Evol. Microbiol.">
        <title>The Global Catalogue of Microorganisms (GCM) 10K type strain sequencing project: providing services to taxonomists for standard genome sequencing and annotation.</title>
        <authorList>
            <consortium name="The Broad Institute Genomics Platform"/>
            <consortium name="The Broad Institute Genome Sequencing Center for Infectious Disease"/>
            <person name="Wu L."/>
            <person name="Ma J."/>
        </authorList>
    </citation>
    <scope>NUCLEOTIDE SEQUENCE [LARGE SCALE GENOMIC DNA]</scope>
    <source>
        <strain evidence="2">CCUG 60527</strain>
    </source>
</reference>
<accession>A0ABW3JNV0</accession>
<organism evidence="1 2">
    <name type="scientific">Tenacibaculum geojense</name>
    <dbReference type="NCBI Taxonomy" id="915352"/>
    <lineage>
        <taxon>Bacteria</taxon>
        <taxon>Pseudomonadati</taxon>
        <taxon>Bacteroidota</taxon>
        <taxon>Flavobacteriia</taxon>
        <taxon>Flavobacteriales</taxon>
        <taxon>Flavobacteriaceae</taxon>
        <taxon>Tenacibaculum</taxon>
    </lineage>
</organism>
<name>A0ABW3JNV0_9FLAO</name>
<keyword evidence="2" id="KW-1185">Reference proteome</keyword>
<proteinExistence type="predicted"/>
<evidence type="ECO:0008006" key="3">
    <source>
        <dbReference type="Google" id="ProtNLM"/>
    </source>
</evidence>
<sequence length="235" mass="25735">MCQLDEVTITATRPTEGAYAIVPFIYVYDYHQENEELLGDFAWDSNGGGGSNSGSGTSCTGDKVYNSATNSCNCPSGTVENSERECVEYIEEDIKICLSSLEFSDVGANWQAAGIKNVNIQFLTIGSPTKLVNVYISELYIGLPKESPLVGGYLTNHNARTEGQTLITKAEGVTDLYQSINPNSNSVQLRDYFYTKLREFTREKGGEISTTAPLGWNGQLKEHQTYIVSSGLECD</sequence>
<evidence type="ECO:0000313" key="2">
    <source>
        <dbReference type="Proteomes" id="UP001597062"/>
    </source>
</evidence>
<dbReference type="Proteomes" id="UP001597062">
    <property type="component" value="Unassembled WGS sequence"/>
</dbReference>